<dbReference type="Pfam" id="PF02311">
    <property type="entry name" value="AraC_binding"/>
    <property type="match status" value="1"/>
</dbReference>
<evidence type="ECO:0000313" key="6">
    <source>
        <dbReference type="Proteomes" id="UP000260812"/>
    </source>
</evidence>
<evidence type="ECO:0000256" key="2">
    <source>
        <dbReference type="ARBA" id="ARBA00023125"/>
    </source>
</evidence>
<name>A0A3E3I667_9FIRM</name>
<dbReference type="InterPro" id="IPR037923">
    <property type="entry name" value="HTH-like"/>
</dbReference>
<feature type="domain" description="HTH araC/xylS-type" evidence="4">
    <location>
        <begin position="184"/>
        <end position="282"/>
    </location>
</feature>
<dbReference type="Proteomes" id="UP000260812">
    <property type="component" value="Unassembled WGS sequence"/>
</dbReference>
<evidence type="ECO:0000313" key="5">
    <source>
        <dbReference type="EMBL" id="RGE61115.1"/>
    </source>
</evidence>
<accession>A0A3E3I667</accession>
<keyword evidence="3" id="KW-0804">Transcription</keyword>
<protein>
    <submittedName>
        <fullName evidence="5">AraC family transcriptional regulator</fullName>
    </submittedName>
</protein>
<dbReference type="InterPro" id="IPR018060">
    <property type="entry name" value="HTH_AraC"/>
</dbReference>
<dbReference type="PANTHER" id="PTHR43280">
    <property type="entry name" value="ARAC-FAMILY TRANSCRIPTIONAL REGULATOR"/>
    <property type="match status" value="1"/>
</dbReference>
<comment type="caution">
    <text evidence="5">The sequence shown here is derived from an EMBL/GenBank/DDBJ whole genome shotgun (WGS) entry which is preliminary data.</text>
</comment>
<dbReference type="GeneID" id="97987449"/>
<proteinExistence type="predicted"/>
<dbReference type="InterPro" id="IPR009057">
    <property type="entry name" value="Homeodomain-like_sf"/>
</dbReference>
<dbReference type="GO" id="GO:0003700">
    <property type="term" value="F:DNA-binding transcription factor activity"/>
    <property type="evidence" value="ECO:0007669"/>
    <property type="project" value="InterPro"/>
</dbReference>
<dbReference type="Gene3D" id="2.60.120.10">
    <property type="entry name" value="Jelly Rolls"/>
    <property type="match status" value="1"/>
</dbReference>
<dbReference type="SMART" id="SM00342">
    <property type="entry name" value="HTH_ARAC"/>
    <property type="match status" value="1"/>
</dbReference>
<sequence length="292" mass="33294">MNAIDNRDNFPSFLYSAPETDSARLPFLLHAVRMGCGFQESFFQINRDNSYPYFTVHFLFDGCGLFHIAGENYLLKKGDAFIIPAGEAHSYSNRSEEPLGLIWIELSVPGCQELSSYFHLHRIYTIDVSHTEAPLGRLISILHNRKKGVFSTPFELSGLYYTFLMELLDAAQTQVSPQLPELLTAALYYIGHHFTEDISIGQLADYLHVSHTYLTRIFRKYMGTTPIKYLNLKRLEYACFLLDSSILTCEQIAERIGMYDASHFNRFFSQQLGMPPSVYRSRKGPSSPPPAT</sequence>
<evidence type="ECO:0000259" key="4">
    <source>
        <dbReference type="PROSITE" id="PS01124"/>
    </source>
</evidence>
<dbReference type="PANTHER" id="PTHR43280:SF2">
    <property type="entry name" value="HTH-TYPE TRANSCRIPTIONAL REGULATOR EXSA"/>
    <property type="match status" value="1"/>
</dbReference>
<dbReference type="InterPro" id="IPR014710">
    <property type="entry name" value="RmlC-like_jellyroll"/>
</dbReference>
<dbReference type="AlphaFoldDB" id="A0A3E3I667"/>
<gene>
    <name evidence="5" type="ORF">DXC51_11330</name>
</gene>
<evidence type="ECO:0000256" key="1">
    <source>
        <dbReference type="ARBA" id="ARBA00023015"/>
    </source>
</evidence>
<dbReference type="SUPFAM" id="SSF51215">
    <property type="entry name" value="Regulatory protein AraC"/>
    <property type="match status" value="1"/>
</dbReference>
<dbReference type="GO" id="GO:0043565">
    <property type="term" value="F:sequence-specific DNA binding"/>
    <property type="evidence" value="ECO:0007669"/>
    <property type="project" value="InterPro"/>
</dbReference>
<dbReference type="Pfam" id="PF12833">
    <property type="entry name" value="HTH_18"/>
    <property type="match status" value="1"/>
</dbReference>
<keyword evidence="2" id="KW-0238">DNA-binding</keyword>
<keyword evidence="6" id="KW-1185">Reference proteome</keyword>
<keyword evidence="1" id="KW-0805">Transcription regulation</keyword>
<dbReference type="PROSITE" id="PS01124">
    <property type="entry name" value="HTH_ARAC_FAMILY_2"/>
    <property type="match status" value="1"/>
</dbReference>
<evidence type="ECO:0000256" key="3">
    <source>
        <dbReference type="ARBA" id="ARBA00023163"/>
    </source>
</evidence>
<dbReference type="InterPro" id="IPR003313">
    <property type="entry name" value="AraC-bd"/>
</dbReference>
<dbReference type="Gene3D" id="1.10.10.60">
    <property type="entry name" value="Homeodomain-like"/>
    <property type="match status" value="2"/>
</dbReference>
<dbReference type="RefSeq" id="WP_117544579.1">
    <property type="nucleotide sequence ID" value="NZ_QVLV01000006.1"/>
</dbReference>
<dbReference type="EMBL" id="QVLV01000006">
    <property type="protein sequence ID" value="RGE61115.1"/>
    <property type="molecule type" value="Genomic_DNA"/>
</dbReference>
<organism evidence="5 6">
    <name type="scientific">Eisenbergiella massiliensis</name>
    <dbReference type="NCBI Taxonomy" id="1720294"/>
    <lineage>
        <taxon>Bacteria</taxon>
        <taxon>Bacillati</taxon>
        <taxon>Bacillota</taxon>
        <taxon>Clostridia</taxon>
        <taxon>Lachnospirales</taxon>
        <taxon>Lachnospiraceae</taxon>
        <taxon>Eisenbergiella</taxon>
    </lineage>
</organism>
<reference evidence="5" key="1">
    <citation type="submission" date="2018-08" db="EMBL/GenBank/DDBJ databases">
        <title>A genome reference for cultivated species of the human gut microbiota.</title>
        <authorList>
            <person name="Zou Y."/>
            <person name="Xue W."/>
            <person name="Luo G."/>
        </authorList>
    </citation>
    <scope>NUCLEOTIDE SEQUENCE [LARGE SCALE GENOMIC DNA]</scope>
    <source>
        <strain evidence="5">TF05-5AC</strain>
    </source>
</reference>
<dbReference type="SUPFAM" id="SSF46689">
    <property type="entry name" value="Homeodomain-like"/>
    <property type="match status" value="2"/>
</dbReference>